<dbReference type="AlphaFoldDB" id="A0A0E0QQ32"/>
<dbReference type="Gramene" id="ORUFI09G07150.1">
    <property type="protein sequence ID" value="ORUFI09G07150.1"/>
    <property type="gene ID" value="ORUFI09G07150"/>
</dbReference>
<dbReference type="HOGENOM" id="CLU_1423636_0_0_1"/>
<protein>
    <submittedName>
        <fullName evidence="1">Uncharacterized protein</fullName>
    </submittedName>
</protein>
<keyword evidence="2" id="KW-1185">Reference proteome</keyword>
<evidence type="ECO:0000313" key="2">
    <source>
        <dbReference type="Proteomes" id="UP000008022"/>
    </source>
</evidence>
<name>A0A0E0QQ32_ORYRU</name>
<proteinExistence type="predicted"/>
<dbReference type="EnsemblPlants" id="ORUFI09G07150.1">
    <property type="protein sequence ID" value="ORUFI09G07150.1"/>
    <property type="gene ID" value="ORUFI09G07150"/>
</dbReference>
<accession>A0A0E0QQ32</accession>
<reference evidence="2" key="1">
    <citation type="submission" date="2013-06" db="EMBL/GenBank/DDBJ databases">
        <authorList>
            <person name="Zhao Q."/>
        </authorList>
    </citation>
    <scope>NUCLEOTIDE SEQUENCE</scope>
    <source>
        <strain evidence="2">cv. W1943</strain>
    </source>
</reference>
<organism evidence="1 2">
    <name type="scientific">Oryza rufipogon</name>
    <name type="common">Brownbeard rice</name>
    <name type="synonym">Asian wild rice</name>
    <dbReference type="NCBI Taxonomy" id="4529"/>
    <lineage>
        <taxon>Eukaryota</taxon>
        <taxon>Viridiplantae</taxon>
        <taxon>Streptophyta</taxon>
        <taxon>Embryophyta</taxon>
        <taxon>Tracheophyta</taxon>
        <taxon>Spermatophyta</taxon>
        <taxon>Magnoliopsida</taxon>
        <taxon>Liliopsida</taxon>
        <taxon>Poales</taxon>
        <taxon>Poaceae</taxon>
        <taxon>BOP clade</taxon>
        <taxon>Oryzoideae</taxon>
        <taxon>Oryzeae</taxon>
        <taxon>Oryzinae</taxon>
        <taxon>Oryza</taxon>
    </lineage>
</organism>
<dbReference type="Proteomes" id="UP000008022">
    <property type="component" value="Unassembled WGS sequence"/>
</dbReference>
<reference evidence="1" key="2">
    <citation type="submission" date="2015-06" db="UniProtKB">
        <authorList>
            <consortium name="EnsemblPlants"/>
        </authorList>
    </citation>
    <scope>IDENTIFICATION</scope>
</reference>
<sequence>MKKVFRKIILYRSVKSVPAIIHIRPHRSTIPEKIAPCWRRTKQRLSTMLARVPSILIYRISEAQTSSFLGKRHEDENTGWGSDILLPMGHANKYPIQQLGTYLGRMQGVPFFFMVECYLDSVALGIQMKIMPQNIHLVETNWEYVLVIAEAFNIFNLPLTIPFLDGSKMYFHSNPEALPILAALQPKKGEE</sequence>
<evidence type="ECO:0000313" key="1">
    <source>
        <dbReference type="EnsemblPlants" id="ORUFI09G07150.1"/>
    </source>
</evidence>